<accession>A0A3S8R4U6</accession>
<feature type="signal peptide" evidence="1">
    <location>
        <begin position="1"/>
        <end position="18"/>
    </location>
</feature>
<protein>
    <submittedName>
        <fullName evidence="2">Uncharacterized protein</fullName>
    </submittedName>
</protein>
<evidence type="ECO:0000256" key="1">
    <source>
        <dbReference type="SAM" id="SignalP"/>
    </source>
</evidence>
<keyword evidence="1" id="KW-0732">Signal</keyword>
<sequence length="151" mass="17451">MKIFKYIFVFILPFTVYAQNEVPTKNINGLYHLLEGERTVGNKQTKTKFFQYSLLGTTKTVAVAACKKCIPAIYKYQEAESKELNRPVFYNNIGLFLISYDKESFVMVMAANKQDADWTNFAYSNFYSKNSTKVKAMSQKKIKEFIVEIAN</sequence>
<dbReference type="Proteomes" id="UP000274593">
    <property type="component" value="Chromosome"/>
</dbReference>
<dbReference type="EMBL" id="CP032548">
    <property type="protein sequence ID" value="AZJ34919.1"/>
    <property type="molecule type" value="Genomic_DNA"/>
</dbReference>
<dbReference type="RefSeq" id="WP_125066731.1">
    <property type="nucleotide sequence ID" value="NZ_CP032548.1"/>
</dbReference>
<dbReference type="AlphaFoldDB" id="A0A3S8R4U6"/>
<dbReference type="KEGG" id="tsig:D6T69_05015"/>
<evidence type="ECO:0000313" key="3">
    <source>
        <dbReference type="Proteomes" id="UP000274593"/>
    </source>
</evidence>
<evidence type="ECO:0000313" key="2">
    <source>
        <dbReference type="EMBL" id="AZJ34919.1"/>
    </source>
</evidence>
<reference evidence="2 3" key="1">
    <citation type="submission" date="2018-09" db="EMBL/GenBank/DDBJ databases">
        <title>Insights into the microbiota of Asian seabass (Lates calcarifer) with tenacibaculosis symptoms and description of sp. nov. Tenacibaculum singaporense.</title>
        <authorList>
            <person name="Miyake S."/>
            <person name="Soh M."/>
            <person name="Azman M.N."/>
            <person name="Ngoh S.Y."/>
            <person name="Orban L."/>
        </authorList>
    </citation>
    <scope>NUCLEOTIDE SEQUENCE [LARGE SCALE GENOMIC DNA]</scope>
    <source>
        <strain evidence="2 3">DSM 106434</strain>
    </source>
</reference>
<gene>
    <name evidence="2" type="ORF">D6T69_05015</name>
</gene>
<organism evidence="2 3">
    <name type="scientific">Tenacibaculum singaporense</name>
    <dbReference type="NCBI Taxonomy" id="2358479"/>
    <lineage>
        <taxon>Bacteria</taxon>
        <taxon>Pseudomonadati</taxon>
        <taxon>Bacteroidota</taxon>
        <taxon>Flavobacteriia</taxon>
        <taxon>Flavobacteriales</taxon>
        <taxon>Flavobacteriaceae</taxon>
        <taxon>Tenacibaculum</taxon>
    </lineage>
</organism>
<name>A0A3S8R4U6_9FLAO</name>
<feature type="chain" id="PRO_5019405047" evidence="1">
    <location>
        <begin position="19"/>
        <end position="151"/>
    </location>
</feature>
<keyword evidence="3" id="KW-1185">Reference proteome</keyword>
<proteinExistence type="predicted"/>